<accession>A0AAN8MJZ2</accession>
<keyword evidence="1" id="KW-0812">Transmembrane</keyword>
<evidence type="ECO:0000256" key="1">
    <source>
        <dbReference type="SAM" id="Phobius"/>
    </source>
</evidence>
<evidence type="ECO:0000313" key="2">
    <source>
        <dbReference type="EMBL" id="KAK6325510.1"/>
    </source>
</evidence>
<reference evidence="2 3" key="1">
    <citation type="submission" date="2021-04" db="EMBL/GenBank/DDBJ databases">
        <authorList>
            <person name="De Guttry C."/>
            <person name="Zahm M."/>
            <person name="Klopp C."/>
            <person name="Cabau C."/>
            <person name="Louis A."/>
            <person name="Berthelot C."/>
            <person name="Parey E."/>
            <person name="Roest Crollius H."/>
            <person name="Montfort J."/>
            <person name="Robinson-Rechavi M."/>
            <person name="Bucao C."/>
            <person name="Bouchez O."/>
            <person name="Gislard M."/>
            <person name="Lluch J."/>
            <person name="Milhes M."/>
            <person name="Lampietro C."/>
            <person name="Lopez Roques C."/>
            <person name="Donnadieu C."/>
            <person name="Braasch I."/>
            <person name="Desvignes T."/>
            <person name="Postlethwait J."/>
            <person name="Bobe J."/>
            <person name="Wedekind C."/>
            <person name="Guiguen Y."/>
        </authorList>
    </citation>
    <scope>NUCLEOTIDE SEQUENCE [LARGE SCALE GENOMIC DNA]</scope>
    <source>
        <strain evidence="2">Cs_M1</strain>
        <tissue evidence="2">Blood</tissue>
    </source>
</reference>
<comment type="caution">
    <text evidence="2">The sequence shown here is derived from an EMBL/GenBank/DDBJ whole genome shotgun (WGS) entry which is preliminary data.</text>
</comment>
<dbReference type="Proteomes" id="UP001356427">
    <property type="component" value="Unassembled WGS sequence"/>
</dbReference>
<protein>
    <submittedName>
        <fullName evidence="2">Uncharacterized protein</fullName>
    </submittedName>
</protein>
<dbReference type="EMBL" id="JAGTTL010000003">
    <property type="protein sequence ID" value="KAK6325510.1"/>
    <property type="molecule type" value="Genomic_DNA"/>
</dbReference>
<evidence type="ECO:0000313" key="3">
    <source>
        <dbReference type="Proteomes" id="UP001356427"/>
    </source>
</evidence>
<keyword evidence="1" id="KW-1133">Transmembrane helix</keyword>
<dbReference type="AlphaFoldDB" id="A0AAN8MJZ2"/>
<keyword evidence="1" id="KW-0472">Membrane</keyword>
<gene>
    <name evidence="2" type="ORF">J4Q44_G00048520</name>
</gene>
<keyword evidence="3" id="KW-1185">Reference proteome</keyword>
<name>A0AAN8MJZ2_9TELE</name>
<sequence length="83" mass="9430">MKENNGLLFSNGTRLMTTEVYADYLNQTSNCRSSWENCLLSIYSVLNVILIVLILVHIVTLACQNINCLSKLRPPQDADQRNQ</sequence>
<feature type="transmembrane region" description="Helical" evidence="1">
    <location>
        <begin position="42"/>
        <end position="63"/>
    </location>
</feature>
<organism evidence="2 3">
    <name type="scientific">Coregonus suidteri</name>
    <dbReference type="NCBI Taxonomy" id="861788"/>
    <lineage>
        <taxon>Eukaryota</taxon>
        <taxon>Metazoa</taxon>
        <taxon>Chordata</taxon>
        <taxon>Craniata</taxon>
        <taxon>Vertebrata</taxon>
        <taxon>Euteleostomi</taxon>
        <taxon>Actinopterygii</taxon>
        <taxon>Neopterygii</taxon>
        <taxon>Teleostei</taxon>
        <taxon>Protacanthopterygii</taxon>
        <taxon>Salmoniformes</taxon>
        <taxon>Salmonidae</taxon>
        <taxon>Coregoninae</taxon>
        <taxon>Coregonus</taxon>
    </lineage>
</organism>
<proteinExistence type="predicted"/>